<dbReference type="InterPro" id="IPR006153">
    <property type="entry name" value="Cation/H_exchanger_TM"/>
</dbReference>
<evidence type="ECO:0000256" key="9">
    <source>
        <dbReference type="RuleBase" id="RU003722"/>
    </source>
</evidence>
<dbReference type="GO" id="GO:0005770">
    <property type="term" value="C:late endosome"/>
    <property type="evidence" value="ECO:0007669"/>
    <property type="project" value="TreeGrafter"/>
</dbReference>
<feature type="domain" description="Cation/H+ exchanger transmembrane" evidence="11">
    <location>
        <begin position="45"/>
        <end position="443"/>
    </location>
</feature>
<feature type="transmembrane region" description="Helical" evidence="10">
    <location>
        <begin position="32"/>
        <end position="51"/>
    </location>
</feature>
<protein>
    <recommendedName>
        <fullName evidence="9">Sodium/hydrogen exchanger</fullName>
    </recommendedName>
</protein>
<feature type="transmembrane region" description="Helical" evidence="10">
    <location>
        <begin position="388"/>
        <end position="411"/>
    </location>
</feature>
<dbReference type="Proteomes" id="UP001212411">
    <property type="component" value="Chromosome 2"/>
</dbReference>
<keyword evidence="3 9" id="KW-0812">Transmembrane</keyword>
<dbReference type="EMBL" id="CP115612">
    <property type="protein sequence ID" value="WBW73422.1"/>
    <property type="molecule type" value="Genomic_DNA"/>
</dbReference>
<keyword evidence="9" id="KW-0050">Antiport</keyword>
<keyword evidence="5" id="KW-0915">Sodium</keyword>
<keyword evidence="13" id="KW-1185">Reference proteome</keyword>
<keyword evidence="4 10" id="KW-1133">Transmembrane helix</keyword>
<dbReference type="Gene3D" id="6.10.140.1330">
    <property type="match status" value="1"/>
</dbReference>
<evidence type="ECO:0000256" key="3">
    <source>
        <dbReference type="ARBA" id="ARBA00022692"/>
    </source>
</evidence>
<feature type="transmembrane region" description="Helical" evidence="10">
    <location>
        <begin position="160"/>
        <end position="179"/>
    </location>
</feature>
<evidence type="ECO:0000256" key="2">
    <source>
        <dbReference type="ARBA" id="ARBA00022448"/>
    </source>
</evidence>
<dbReference type="InterPro" id="IPR018422">
    <property type="entry name" value="Cation/H_exchanger_CPA1"/>
</dbReference>
<dbReference type="AlphaFoldDB" id="A0AAE9WDW1"/>
<evidence type="ECO:0000313" key="12">
    <source>
        <dbReference type="EMBL" id="WBW73422.1"/>
    </source>
</evidence>
<dbReference type="PRINTS" id="PR01084">
    <property type="entry name" value="NAHEXCHNGR"/>
</dbReference>
<reference evidence="12 13" key="1">
    <citation type="journal article" date="2023" name="G3 (Bethesda)">
        <title>A high-quality reference genome for the fission yeast Schizosaccharomyces osmophilus.</title>
        <authorList>
            <person name="Jia G.S."/>
            <person name="Zhang W.C."/>
            <person name="Liang Y."/>
            <person name="Liu X.H."/>
            <person name="Rhind N."/>
            <person name="Pidoux A."/>
            <person name="Brysch-Herzberg M."/>
            <person name="Du L.L."/>
        </authorList>
    </citation>
    <scope>NUCLEOTIDE SEQUENCE [LARGE SCALE GENOMIC DNA]</scope>
    <source>
        <strain evidence="12 13">CBS 15793</strain>
    </source>
</reference>
<feature type="transmembrane region" description="Helical" evidence="10">
    <location>
        <begin position="94"/>
        <end position="111"/>
    </location>
</feature>
<evidence type="ECO:0000256" key="10">
    <source>
        <dbReference type="SAM" id="Phobius"/>
    </source>
</evidence>
<keyword evidence="6 9" id="KW-0406">Ion transport</keyword>
<feature type="transmembrane region" description="Helical" evidence="10">
    <location>
        <begin position="417"/>
        <end position="436"/>
    </location>
</feature>
<dbReference type="GO" id="GO:0015385">
    <property type="term" value="F:sodium:proton antiporter activity"/>
    <property type="evidence" value="ECO:0007669"/>
    <property type="project" value="InterPro"/>
</dbReference>
<feature type="transmembrane region" description="Helical" evidence="10">
    <location>
        <begin position="284"/>
        <end position="303"/>
    </location>
</feature>
<feature type="transmembrane region" description="Helical" evidence="10">
    <location>
        <begin position="188"/>
        <end position="207"/>
    </location>
</feature>
<evidence type="ECO:0000256" key="1">
    <source>
        <dbReference type="ARBA" id="ARBA00004141"/>
    </source>
</evidence>
<comment type="similarity">
    <text evidence="9">Belongs to the monovalent cation:proton antiporter 1 (CPA1) transporter (TC 2.A.36) family.</text>
</comment>
<organism evidence="12 13">
    <name type="scientific">Schizosaccharomyces osmophilus</name>
    <dbReference type="NCBI Taxonomy" id="2545709"/>
    <lineage>
        <taxon>Eukaryota</taxon>
        <taxon>Fungi</taxon>
        <taxon>Dikarya</taxon>
        <taxon>Ascomycota</taxon>
        <taxon>Taphrinomycotina</taxon>
        <taxon>Schizosaccharomycetes</taxon>
        <taxon>Schizosaccharomycetales</taxon>
        <taxon>Schizosaccharomycetaceae</taxon>
        <taxon>Schizosaccharomyces</taxon>
    </lineage>
</organism>
<dbReference type="GO" id="GO:0015386">
    <property type="term" value="F:potassium:proton antiporter activity"/>
    <property type="evidence" value="ECO:0007669"/>
    <property type="project" value="TreeGrafter"/>
</dbReference>
<dbReference type="GeneID" id="80876548"/>
<evidence type="ECO:0000256" key="5">
    <source>
        <dbReference type="ARBA" id="ARBA00023053"/>
    </source>
</evidence>
<dbReference type="KEGG" id="som:SOMG_03068"/>
<evidence type="ECO:0000256" key="6">
    <source>
        <dbReference type="ARBA" id="ARBA00023065"/>
    </source>
</evidence>
<evidence type="ECO:0000256" key="7">
    <source>
        <dbReference type="ARBA" id="ARBA00023136"/>
    </source>
</evidence>
<evidence type="ECO:0000256" key="4">
    <source>
        <dbReference type="ARBA" id="ARBA00022989"/>
    </source>
</evidence>
<proteinExistence type="inferred from homology"/>
<accession>A0AAE9WDW1</accession>
<evidence type="ECO:0000313" key="13">
    <source>
        <dbReference type="Proteomes" id="UP001212411"/>
    </source>
</evidence>
<dbReference type="GO" id="GO:0000329">
    <property type="term" value="C:fungal-type vacuole membrane"/>
    <property type="evidence" value="ECO:0007669"/>
    <property type="project" value="TreeGrafter"/>
</dbReference>
<gene>
    <name evidence="12" type="ORF">SOMG_03068</name>
</gene>
<dbReference type="RefSeq" id="XP_056037665.1">
    <property type="nucleotide sequence ID" value="XM_056181859.1"/>
</dbReference>
<feature type="transmembrane region" description="Helical" evidence="10">
    <location>
        <begin position="346"/>
        <end position="367"/>
    </location>
</feature>
<dbReference type="GO" id="GO:0005769">
    <property type="term" value="C:early endosome"/>
    <property type="evidence" value="ECO:0007669"/>
    <property type="project" value="TreeGrafter"/>
</dbReference>
<feature type="transmembrane region" description="Helical" evidence="10">
    <location>
        <begin position="123"/>
        <end position="148"/>
    </location>
</feature>
<comment type="subcellular location">
    <subcellularLocation>
        <location evidence="1">Membrane</location>
        <topology evidence="1">Multi-pass membrane protein</topology>
    </subcellularLocation>
</comment>
<dbReference type="NCBIfam" id="TIGR00840">
    <property type="entry name" value="b_cpa1"/>
    <property type="match status" value="1"/>
</dbReference>
<sequence>MDAASIINVIRRADGDEDDDQDPALQELYSSWALFILLVLLIGALLTSYYVQSKKIRAIHETVISVFVGMVVGLIIRVSPGLIIQNMVSFHSTYFFNVLLPPIILNSGYELHQSNFFRNIGTILTFAFAGTFISAVTLGILVYIFSFLNFENFHMSFVEALSMGATLSATDPVTVLAIFNSYRVDQKLYTIIFGESILNDAVAIVMFETLQKFQGKQLHLFTLFNGITIFIITFFVSLLIGVSVGLMTALLLKYSYLRRYPHIESCIILLMAYASYFFSNGCHMSGVVSLLFCGITLKHYAFYNMSYKAKLSTKYVFRVLAQLSENFIFIYLGMSLFTQVDLVYKPIFILITTIAVTASRYMNVFPLSKLMNKFHRQKDGTLIDHIPYSYQMMLFWAGLRGAVGVALAAGFEGENAQTLKATTLVVVVLTLIIFGGTTSRMLEILNIETGVAADVDSDTEFSMLPWQATADYDLENGAMELSNASLDSPAAAPDRPIVPDDYENVEVFSEASPSKKISNTFEQYQRAAGAFNHFFHASRDDQAQWFSRFDEEVIKPVLLERDVSKSSPRK</sequence>
<name>A0AAE9WDW1_9SCHI</name>
<dbReference type="PANTHER" id="PTHR10110:SF187">
    <property type="entry name" value="SODIUM_HYDROGEN EXCHANGER"/>
    <property type="match status" value="1"/>
</dbReference>
<keyword evidence="8 9" id="KW-0739">Sodium transport</keyword>
<dbReference type="PANTHER" id="PTHR10110">
    <property type="entry name" value="SODIUM/HYDROGEN EXCHANGER"/>
    <property type="match status" value="1"/>
</dbReference>
<evidence type="ECO:0000256" key="8">
    <source>
        <dbReference type="ARBA" id="ARBA00023201"/>
    </source>
</evidence>
<dbReference type="InterPro" id="IPR004709">
    <property type="entry name" value="NaH_exchanger"/>
</dbReference>
<keyword evidence="2 9" id="KW-0813">Transport</keyword>
<dbReference type="Pfam" id="PF00999">
    <property type="entry name" value="Na_H_Exchanger"/>
    <property type="match status" value="1"/>
</dbReference>
<feature type="transmembrane region" description="Helical" evidence="10">
    <location>
        <begin position="63"/>
        <end position="88"/>
    </location>
</feature>
<feature type="transmembrane region" description="Helical" evidence="10">
    <location>
        <begin position="315"/>
        <end position="334"/>
    </location>
</feature>
<keyword evidence="7 10" id="KW-0472">Membrane</keyword>
<feature type="transmembrane region" description="Helical" evidence="10">
    <location>
        <begin position="227"/>
        <end position="252"/>
    </location>
</feature>
<dbReference type="GO" id="GO:0007035">
    <property type="term" value="P:vacuolar acidification"/>
    <property type="evidence" value="ECO:0007669"/>
    <property type="project" value="TreeGrafter"/>
</dbReference>
<evidence type="ECO:0000259" key="11">
    <source>
        <dbReference type="Pfam" id="PF00999"/>
    </source>
</evidence>